<dbReference type="Proteomes" id="UP000186456">
    <property type="component" value="Unassembled WGS sequence"/>
</dbReference>
<protein>
    <recommendedName>
        <fullName evidence="5">Phospholipase</fullName>
    </recommendedName>
</protein>
<keyword evidence="2" id="KW-0812">Transmembrane</keyword>
<gene>
    <name evidence="3" type="ORF">SAMN04487788_0672</name>
</gene>
<keyword evidence="2" id="KW-0472">Membrane</keyword>
<evidence type="ECO:0000313" key="3">
    <source>
        <dbReference type="EMBL" id="SDO70191.1"/>
    </source>
</evidence>
<dbReference type="EMBL" id="FNJN01000001">
    <property type="protein sequence ID" value="SDO70191.1"/>
    <property type="molecule type" value="Genomic_DNA"/>
</dbReference>
<evidence type="ECO:0008006" key="5">
    <source>
        <dbReference type="Google" id="ProtNLM"/>
    </source>
</evidence>
<sequence length="324" mass="33490">MPTRRRDTVLDPDERAPDERSLLLRSDIKLTHVNRARRTLVTAATCAGLAFGMVATTGLAMASPVSLPDASASSFSAPGTSVPVSTAPTLDAVSTGAAAALDGAQTALSNATAVQADVAATGLPLSIGDASIDTGALQDAVDRLTSRDLLPVLLVPALSQNAQSETDRVSARVAEVKGSLDKAKADKAAADAAAEAQRQAEAAAAAEARRQADAAAALARVNTPEGARAYASQLMAEKYGWGSDQFSCLSSLWNKESGWNYQAYNNDGGATGIPQALPGSKMASFGADWQTNAATQIAWGLDYISRGYGTPCSAWGHSQAMNWY</sequence>
<proteinExistence type="predicted"/>
<evidence type="ECO:0000256" key="1">
    <source>
        <dbReference type="SAM" id="Coils"/>
    </source>
</evidence>
<evidence type="ECO:0000256" key="2">
    <source>
        <dbReference type="SAM" id="Phobius"/>
    </source>
</evidence>
<reference evidence="3 4" key="1">
    <citation type="submission" date="2016-10" db="EMBL/GenBank/DDBJ databases">
        <authorList>
            <person name="de Groot N.N."/>
        </authorList>
    </citation>
    <scope>NUCLEOTIDE SEQUENCE [LARGE SCALE GENOMIC DNA]</scope>
    <source>
        <strain evidence="3 4">StLB037</strain>
    </source>
</reference>
<feature type="transmembrane region" description="Helical" evidence="2">
    <location>
        <begin position="39"/>
        <end position="62"/>
    </location>
</feature>
<accession>A0A1H0LQ96</accession>
<keyword evidence="2" id="KW-1133">Transmembrane helix</keyword>
<dbReference type="RefSeq" id="WP_256335518.1">
    <property type="nucleotide sequence ID" value="NZ_FNJN01000001.1"/>
</dbReference>
<dbReference type="AlphaFoldDB" id="A0A1H0LQ96"/>
<feature type="coiled-coil region" evidence="1">
    <location>
        <begin position="180"/>
        <end position="209"/>
    </location>
</feature>
<keyword evidence="1" id="KW-0175">Coiled coil</keyword>
<evidence type="ECO:0000313" key="4">
    <source>
        <dbReference type="Proteomes" id="UP000186456"/>
    </source>
</evidence>
<dbReference type="SUPFAM" id="SSF53955">
    <property type="entry name" value="Lysozyme-like"/>
    <property type="match status" value="1"/>
</dbReference>
<organism evidence="3 4">
    <name type="scientific">Microbacterium testaceum (strain StLB037)</name>
    <dbReference type="NCBI Taxonomy" id="979556"/>
    <lineage>
        <taxon>Bacteria</taxon>
        <taxon>Bacillati</taxon>
        <taxon>Actinomycetota</taxon>
        <taxon>Actinomycetes</taxon>
        <taxon>Micrococcales</taxon>
        <taxon>Microbacteriaceae</taxon>
        <taxon>Microbacterium</taxon>
    </lineage>
</organism>
<name>A0A1H0LQ96_MICTS</name>
<dbReference type="InterPro" id="IPR023346">
    <property type="entry name" value="Lysozyme-like_dom_sf"/>
</dbReference>